<evidence type="ECO:0000313" key="2">
    <source>
        <dbReference type="Proteomes" id="UP000789920"/>
    </source>
</evidence>
<feature type="non-terminal residue" evidence="1">
    <location>
        <position position="1"/>
    </location>
</feature>
<feature type="non-terminal residue" evidence="1">
    <location>
        <position position="139"/>
    </location>
</feature>
<reference evidence="1" key="1">
    <citation type="submission" date="2021-06" db="EMBL/GenBank/DDBJ databases">
        <authorList>
            <person name="Kallberg Y."/>
            <person name="Tangrot J."/>
            <person name="Rosling A."/>
        </authorList>
    </citation>
    <scope>NUCLEOTIDE SEQUENCE</scope>
    <source>
        <strain evidence="1">MA461A</strain>
    </source>
</reference>
<keyword evidence="2" id="KW-1185">Reference proteome</keyword>
<sequence length="139" mass="16032">DNNNDKPSSSQLSVIKILQCTIPPHKGTKKINIHRAVDPAFRQPFYKVLRKNILFANTNAKKQIYNLLNKTSHWLNKQFELNEILLCIEPMPYPHTNTAIKEFLISKVQEFNLQNKLTCVVTNNGTNMVAAIKNWDNIE</sequence>
<gene>
    <name evidence="1" type="ORF">RPERSI_LOCUS34327</name>
</gene>
<name>A0ACA9SSL0_9GLOM</name>
<dbReference type="Proteomes" id="UP000789920">
    <property type="component" value="Unassembled WGS sequence"/>
</dbReference>
<evidence type="ECO:0000313" key="1">
    <source>
        <dbReference type="EMBL" id="CAG8846810.1"/>
    </source>
</evidence>
<accession>A0ACA9SSL0</accession>
<protein>
    <submittedName>
        <fullName evidence="1">36190_t:CDS:1</fullName>
    </submittedName>
</protein>
<dbReference type="EMBL" id="CAJVQC010152974">
    <property type="protein sequence ID" value="CAG8846810.1"/>
    <property type="molecule type" value="Genomic_DNA"/>
</dbReference>
<proteinExistence type="predicted"/>
<organism evidence="1 2">
    <name type="scientific">Racocetra persica</name>
    <dbReference type="NCBI Taxonomy" id="160502"/>
    <lineage>
        <taxon>Eukaryota</taxon>
        <taxon>Fungi</taxon>
        <taxon>Fungi incertae sedis</taxon>
        <taxon>Mucoromycota</taxon>
        <taxon>Glomeromycotina</taxon>
        <taxon>Glomeromycetes</taxon>
        <taxon>Diversisporales</taxon>
        <taxon>Gigasporaceae</taxon>
        <taxon>Racocetra</taxon>
    </lineage>
</organism>
<comment type="caution">
    <text evidence="1">The sequence shown here is derived from an EMBL/GenBank/DDBJ whole genome shotgun (WGS) entry which is preliminary data.</text>
</comment>